<evidence type="ECO:0000259" key="3">
    <source>
        <dbReference type="SMART" id="SM00530"/>
    </source>
</evidence>
<protein>
    <submittedName>
        <fullName evidence="4">Helix-turn-helix domain-containing protein</fullName>
    </submittedName>
</protein>
<feature type="compositionally biased region" description="Basic and acidic residues" evidence="1">
    <location>
        <begin position="150"/>
        <end position="174"/>
    </location>
</feature>
<proteinExistence type="predicted"/>
<dbReference type="SUPFAM" id="SSF47413">
    <property type="entry name" value="lambda repressor-like DNA-binding domains"/>
    <property type="match status" value="1"/>
</dbReference>
<dbReference type="SMART" id="SM00530">
    <property type="entry name" value="HTH_XRE"/>
    <property type="match status" value="1"/>
</dbReference>
<feature type="domain" description="HTH cro/C1-type" evidence="3">
    <location>
        <begin position="29"/>
        <end position="84"/>
    </location>
</feature>
<feature type="compositionally biased region" description="Basic and acidic residues" evidence="1">
    <location>
        <begin position="95"/>
        <end position="124"/>
    </location>
</feature>
<keyword evidence="2" id="KW-0812">Transmembrane</keyword>
<dbReference type="Pfam" id="PF10901">
    <property type="entry name" value="DUF2690"/>
    <property type="match status" value="1"/>
</dbReference>
<dbReference type="Gene3D" id="1.10.260.40">
    <property type="entry name" value="lambda repressor-like DNA-binding domains"/>
    <property type="match status" value="1"/>
</dbReference>
<feature type="region of interest" description="Disordered" evidence="1">
    <location>
        <begin position="95"/>
        <end position="226"/>
    </location>
</feature>
<keyword evidence="2" id="KW-1133">Transmembrane helix</keyword>
<name>A0ABW6IN60_STRWE</name>
<comment type="caution">
    <text evidence="4">The sequence shown here is derived from an EMBL/GenBank/DDBJ whole genome shotgun (WGS) entry which is preliminary data.</text>
</comment>
<feature type="region of interest" description="Disordered" evidence="1">
    <location>
        <begin position="255"/>
        <end position="300"/>
    </location>
</feature>
<keyword evidence="2" id="KW-0472">Membrane</keyword>
<feature type="compositionally biased region" description="Gly residues" evidence="1">
    <location>
        <begin position="125"/>
        <end position="134"/>
    </location>
</feature>
<accession>A0ABW6IN60</accession>
<feature type="transmembrane region" description="Helical" evidence="2">
    <location>
        <begin position="232"/>
        <end position="252"/>
    </location>
</feature>
<evidence type="ECO:0000256" key="1">
    <source>
        <dbReference type="SAM" id="MobiDB-lite"/>
    </source>
</evidence>
<dbReference type="InterPro" id="IPR010982">
    <property type="entry name" value="Lambda_DNA-bd_dom_sf"/>
</dbReference>
<dbReference type="InterPro" id="IPR021224">
    <property type="entry name" value="DUF2690"/>
</dbReference>
<dbReference type="CDD" id="cd00093">
    <property type="entry name" value="HTH_XRE"/>
    <property type="match status" value="1"/>
</dbReference>
<dbReference type="InterPro" id="IPR001387">
    <property type="entry name" value="Cro/C1-type_HTH"/>
</dbReference>
<gene>
    <name evidence="4" type="ORF">ACFQ63_01455</name>
</gene>
<dbReference type="Proteomes" id="UP001600424">
    <property type="component" value="Unassembled WGS sequence"/>
</dbReference>
<dbReference type="EMBL" id="JBHTRV010000001">
    <property type="protein sequence ID" value="MFE5978355.1"/>
    <property type="molecule type" value="Genomic_DNA"/>
</dbReference>
<feature type="compositionally biased region" description="Low complexity" evidence="1">
    <location>
        <begin position="175"/>
        <end position="226"/>
    </location>
</feature>
<sequence>MTAVEKQARDERRRRDAELWAVRERVLVGMRRIKEEFGLSYGRLAEKTHYSRSSWERFLNGKQWPSRAAIQQLADVVGQDPTPLIALWEHAEKLARRSRRERVGPEVRGEQEPERGERGEREGTDGLGPEGQGEGQDEGRGATAPGPEEPAGRGKPVRDGEPVRERGPAREERPAPGGAPASSREPDGADGSARAGAGPAAEPAGGPATGAAPDPDRAAGPGPRPAGRVRPLVHMAIGAVVGALIVIAVLGVKSAPDGARSDAGKPTASGERSEVMAQGAAERTPGAESDHPLPGCSGESCLGREPQTMNCQWDAKTVRLLYLRGLRIQLRHSAACQAVWGRLENGAIGDGVIITDKGSRTEESTIRVDRDTYTRMLSVAEYPLSSISICGVIPKAKEQECDPSQDAPQP</sequence>
<reference evidence="4 5" key="1">
    <citation type="submission" date="2024-09" db="EMBL/GenBank/DDBJ databases">
        <title>The Natural Products Discovery Center: Release of the First 8490 Sequenced Strains for Exploring Actinobacteria Biosynthetic Diversity.</title>
        <authorList>
            <person name="Kalkreuter E."/>
            <person name="Kautsar S.A."/>
            <person name="Yang D."/>
            <person name="Bader C.D."/>
            <person name="Teijaro C.N."/>
            <person name="Fluegel L."/>
            <person name="Davis C.M."/>
            <person name="Simpson J.R."/>
            <person name="Lauterbach L."/>
            <person name="Steele A.D."/>
            <person name="Gui C."/>
            <person name="Meng S."/>
            <person name="Li G."/>
            <person name="Viehrig K."/>
            <person name="Ye F."/>
            <person name="Su P."/>
            <person name="Kiefer A.F."/>
            <person name="Nichols A."/>
            <person name="Cepeda A.J."/>
            <person name="Yan W."/>
            <person name="Fan B."/>
            <person name="Jiang Y."/>
            <person name="Adhikari A."/>
            <person name="Zheng C.-J."/>
            <person name="Schuster L."/>
            <person name="Cowan T.M."/>
            <person name="Smanski M.J."/>
            <person name="Chevrette M.G."/>
            <person name="De Carvalho L.P.S."/>
            <person name="Shen B."/>
        </authorList>
    </citation>
    <scope>NUCLEOTIDE SEQUENCE [LARGE SCALE GENOMIC DNA]</scope>
    <source>
        <strain evidence="4 5">NPDC056472</strain>
    </source>
</reference>
<dbReference type="RefSeq" id="WP_386255092.1">
    <property type="nucleotide sequence ID" value="NZ_JBHTRV010000001.1"/>
</dbReference>
<keyword evidence="5" id="KW-1185">Reference proteome</keyword>
<dbReference type="Pfam" id="PF13560">
    <property type="entry name" value="HTH_31"/>
    <property type="match status" value="1"/>
</dbReference>
<evidence type="ECO:0000256" key="2">
    <source>
        <dbReference type="SAM" id="Phobius"/>
    </source>
</evidence>
<evidence type="ECO:0000313" key="4">
    <source>
        <dbReference type="EMBL" id="MFE5978355.1"/>
    </source>
</evidence>
<organism evidence="4 5">
    <name type="scientific">Streptomyces wedmorensis</name>
    <dbReference type="NCBI Taxonomy" id="43759"/>
    <lineage>
        <taxon>Bacteria</taxon>
        <taxon>Bacillati</taxon>
        <taxon>Actinomycetota</taxon>
        <taxon>Actinomycetes</taxon>
        <taxon>Kitasatosporales</taxon>
        <taxon>Streptomycetaceae</taxon>
        <taxon>Streptomyces</taxon>
    </lineage>
</organism>
<evidence type="ECO:0000313" key="5">
    <source>
        <dbReference type="Proteomes" id="UP001600424"/>
    </source>
</evidence>